<organism evidence="2">
    <name type="scientific">Microbacterium sp. LWS13-1.2</name>
    <dbReference type="NCBI Taxonomy" id="3135264"/>
    <lineage>
        <taxon>Bacteria</taxon>
        <taxon>Bacillati</taxon>
        <taxon>Actinomycetota</taxon>
        <taxon>Actinomycetes</taxon>
        <taxon>Micrococcales</taxon>
        <taxon>Microbacteriaceae</taxon>
        <taxon>Microbacterium</taxon>
    </lineage>
</organism>
<evidence type="ECO:0000256" key="1">
    <source>
        <dbReference type="SAM" id="Phobius"/>
    </source>
</evidence>
<dbReference type="EMBL" id="CP151632">
    <property type="protein sequence ID" value="WZO33372.1"/>
    <property type="molecule type" value="Genomic_DNA"/>
</dbReference>
<keyword evidence="1" id="KW-0812">Transmembrane</keyword>
<keyword evidence="1" id="KW-1133">Transmembrane helix</keyword>
<dbReference type="AlphaFoldDB" id="A0AAU6S8Z0"/>
<protein>
    <submittedName>
        <fullName evidence="2">DUF4245 domain-containing protein</fullName>
    </submittedName>
</protein>
<accession>A0AAU6S8Z0</accession>
<feature type="transmembrane region" description="Helical" evidence="1">
    <location>
        <begin position="39"/>
        <end position="58"/>
    </location>
</feature>
<proteinExistence type="predicted"/>
<evidence type="ECO:0000313" key="2">
    <source>
        <dbReference type="EMBL" id="WZO33372.1"/>
    </source>
</evidence>
<dbReference type="RefSeq" id="WP_349427927.1">
    <property type="nucleotide sequence ID" value="NZ_CP151632.1"/>
</dbReference>
<sequence>MTRGPRIVAELGRPETPEETADRKAESSRVYRSSQNVRNLIAALLATLAVVVVIVFAVPRGTPPEREPIDVSAVAADIAASEDRTVITPELSDGWVVNNARIEGNGPVRAFTVVYAPAGEDERGFLRVAQGFDADESWAARVLSGSAPQDTVTIDGLTWERYDLDPDRTENITVALATDAGADTVLIYGAASEMALEETARSVTDQITALREEAE</sequence>
<keyword evidence="1" id="KW-0472">Membrane</keyword>
<gene>
    <name evidence="2" type="ORF">MRBLWS13_000995</name>
</gene>
<reference evidence="2" key="1">
    <citation type="submission" date="2024-04" db="EMBL/GenBank/DDBJ databases">
        <authorList>
            <person name="Roder T."/>
            <person name="Oberhansli S."/>
            <person name="Kreuzer M."/>
        </authorList>
    </citation>
    <scope>NUCLEOTIDE SEQUENCE</scope>
    <source>
        <strain evidence="2">LWS13-1.2</strain>
    </source>
</reference>
<dbReference type="Pfam" id="PF14030">
    <property type="entry name" value="DUF4245"/>
    <property type="match status" value="1"/>
</dbReference>
<dbReference type="InterPro" id="IPR025339">
    <property type="entry name" value="DUF4245"/>
</dbReference>
<name>A0AAU6S8Z0_9MICO</name>